<dbReference type="PROSITE" id="PS51857">
    <property type="entry name" value="CSD_2"/>
    <property type="match status" value="1"/>
</dbReference>
<evidence type="ECO:0000256" key="3">
    <source>
        <dbReference type="SAM" id="MobiDB-lite"/>
    </source>
</evidence>
<dbReference type="Proteomes" id="UP000070257">
    <property type="component" value="Unassembled WGS sequence"/>
</dbReference>
<comment type="subcellular location">
    <subcellularLocation>
        <location evidence="1">Cytoplasm</location>
    </subcellularLocation>
</comment>
<evidence type="ECO:0000313" key="5">
    <source>
        <dbReference type="EMBL" id="KXA95970.1"/>
    </source>
</evidence>
<dbReference type="CDD" id="cd04458">
    <property type="entry name" value="CSP_CDS"/>
    <property type="match status" value="1"/>
</dbReference>
<protein>
    <recommendedName>
        <fullName evidence="4">CSD domain-containing protein</fullName>
    </recommendedName>
</protein>
<feature type="domain" description="CSD" evidence="4">
    <location>
        <begin position="1"/>
        <end position="59"/>
    </location>
</feature>
<dbReference type="InterPro" id="IPR012156">
    <property type="entry name" value="Cold_shock_CspA"/>
</dbReference>
<dbReference type="GO" id="GO:0005737">
    <property type="term" value="C:cytoplasm"/>
    <property type="evidence" value="ECO:0007669"/>
    <property type="project" value="UniProtKB-SubCell"/>
</dbReference>
<reference evidence="5 6" key="1">
    <citation type="journal article" date="2016" name="Sci. Rep.">
        <title>Metabolic traits of an uncultured archaeal lineage -MSBL1- from brine pools of the Red Sea.</title>
        <authorList>
            <person name="Mwirichia R."/>
            <person name="Alam I."/>
            <person name="Rashid M."/>
            <person name="Vinu M."/>
            <person name="Ba-Alawi W."/>
            <person name="Anthony Kamau A."/>
            <person name="Kamanda Ngugi D."/>
            <person name="Goker M."/>
            <person name="Klenk H.P."/>
            <person name="Bajic V."/>
            <person name="Stingl U."/>
        </authorList>
    </citation>
    <scope>NUCLEOTIDE SEQUENCE [LARGE SCALE GENOMIC DNA]</scope>
    <source>
        <strain evidence="5">SCGC-AAA259J03</strain>
    </source>
</reference>
<organism evidence="5 6">
    <name type="scientific">candidate division MSBL1 archaeon SCGC-AAA259J03</name>
    <dbReference type="NCBI Taxonomy" id="1698269"/>
    <lineage>
        <taxon>Archaea</taxon>
        <taxon>Methanobacteriati</taxon>
        <taxon>Methanobacteriota</taxon>
        <taxon>candidate division MSBL1</taxon>
    </lineage>
</organism>
<dbReference type="SMART" id="SM00357">
    <property type="entry name" value="CSP"/>
    <property type="match status" value="1"/>
</dbReference>
<dbReference type="InterPro" id="IPR002059">
    <property type="entry name" value="CSP_DNA-bd"/>
</dbReference>
<dbReference type="PIRSF" id="PIRSF002599">
    <property type="entry name" value="Cold_shock_A"/>
    <property type="match status" value="1"/>
</dbReference>
<feature type="compositionally biased region" description="Acidic residues" evidence="3">
    <location>
        <begin position="37"/>
        <end position="46"/>
    </location>
</feature>
<dbReference type="EMBL" id="LHXT01000143">
    <property type="protein sequence ID" value="KXA95970.1"/>
    <property type="molecule type" value="Genomic_DNA"/>
</dbReference>
<comment type="caution">
    <text evidence="5">The sequence shown here is derived from an EMBL/GenBank/DDBJ whole genome shotgun (WGS) entry which is preliminary data.</text>
</comment>
<dbReference type="AlphaFoldDB" id="A0A656YUW9"/>
<dbReference type="InterPro" id="IPR011129">
    <property type="entry name" value="CSD"/>
</dbReference>
<evidence type="ECO:0000313" key="6">
    <source>
        <dbReference type="Proteomes" id="UP000070257"/>
    </source>
</evidence>
<accession>A0A656YUW9</accession>
<dbReference type="Pfam" id="PF00313">
    <property type="entry name" value="CSD"/>
    <property type="match status" value="1"/>
</dbReference>
<evidence type="ECO:0000256" key="1">
    <source>
        <dbReference type="ARBA" id="ARBA00004496"/>
    </source>
</evidence>
<dbReference type="GO" id="GO:0003676">
    <property type="term" value="F:nucleic acid binding"/>
    <property type="evidence" value="ECO:0007669"/>
    <property type="project" value="InterPro"/>
</dbReference>
<dbReference type="InterPro" id="IPR050181">
    <property type="entry name" value="Cold_shock_domain"/>
</dbReference>
<keyword evidence="2" id="KW-0963">Cytoplasm</keyword>
<feature type="region of interest" description="Disordered" evidence="3">
    <location>
        <begin position="30"/>
        <end position="60"/>
    </location>
</feature>
<dbReference type="SUPFAM" id="SSF50249">
    <property type="entry name" value="Nucleic acid-binding proteins"/>
    <property type="match status" value="1"/>
</dbReference>
<dbReference type="InterPro" id="IPR012340">
    <property type="entry name" value="NA-bd_OB-fold"/>
</dbReference>
<evidence type="ECO:0000259" key="4">
    <source>
        <dbReference type="PROSITE" id="PS51857"/>
    </source>
</evidence>
<gene>
    <name evidence="5" type="ORF">AKJ39_05250</name>
</gene>
<dbReference type="Gene3D" id="2.40.50.140">
    <property type="entry name" value="Nucleic acid-binding proteins"/>
    <property type="match status" value="1"/>
</dbReference>
<evidence type="ECO:0000256" key="2">
    <source>
        <dbReference type="ARBA" id="ARBA00022490"/>
    </source>
</evidence>
<name>A0A656YUW9_9EURY</name>
<proteinExistence type="predicted"/>
<keyword evidence="6" id="KW-1185">Reference proteome</keyword>
<sequence length="60" mass="6650">MSDIKKYIINFGFIKPEGGEEDHFVHASDIESGPLNEGDEVEFDSEQGDKGPRAVNVKKV</sequence>
<dbReference type="PANTHER" id="PTHR11544">
    <property type="entry name" value="COLD SHOCK DOMAIN CONTAINING PROTEINS"/>
    <property type="match status" value="1"/>
</dbReference>